<dbReference type="Gene3D" id="3.30.565.10">
    <property type="entry name" value="Histidine kinase-like ATPase, C-terminal domain"/>
    <property type="match status" value="1"/>
</dbReference>
<evidence type="ECO:0000256" key="3">
    <source>
        <dbReference type="ARBA" id="ARBA00022553"/>
    </source>
</evidence>
<keyword evidence="9" id="KW-1185">Reference proteome</keyword>
<accession>A0A2D2DW38</accession>
<organism evidence="8 9">
    <name type="scientific">Massilia violaceinigra</name>
    <dbReference type="NCBI Taxonomy" id="2045208"/>
    <lineage>
        <taxon>Bacteria</taxon>
        <taxon>Pseudomonadati</taxon>
        <taxon>Pseudomonadota</taxon>
        <taxon>Betaproteobacteria</taxon>
        <taxon>Burkholderiales</taxon>
        <taxon>Oxalobacteraceae</taxon>
        <taxon>Telluria group</taxon>
        <taxon>Massilia</taxon>
    </lineage>
</organism>
<evidence type="ECO:0000313" key="8">
    <source>
        <dbReference type="EMBL" id="ATQ79184.1"/>
    </source>
</evidence>
<keyword evidence="3" id="KW-0597">Phosphoprotein</keyword>
<dbReference type="Gene3D" id="3.30.450.20">
    <property type="entry name" value="PAS domain"/>
    <property type="match status" value="1"/>
</dbReference>
<dbReference type="InterPro" id="IPR036890">
    <property type="entry name" value="HATPase_C_sf"/>
</dbReference>
<dbReference type="EMBL" id="CP024608">
    <property type="protein sequence ID" value="ATQ79184.1"/>
    <property type="molecule type" value="Genomic_DNA"/>
</dbReference>
<dbReference type="SUPFAM" id="SSF55874">
    <property type="entry name" value="ATPase domain of HSP90 chaperone/DNA topoisomerase II/histidine kinase"/>
    <property type="match status" value="1"/>
</dbReference>
<dbReference type="SUPFAM" id="SSF47384">
    <property type="entry name" value="Homodimeric domain of signal transducing histidine kinase"/>
    <property type="match status" value="1"/>
</dbReference>
<dbReference type="Proteomes" id="UP000229897">
    <property type="component" value="Chromosome"/>
</dbReference>
<dbReference type="CDD" id="cd00082">
    <property type="entry name" value="HisKA"/>
    <property type="match status" value="1"/>
</dbReference>
<evidence type="ECO:0000256" key="4">
    <source>
        <dbReference type="SAM" id="MobiDB-lite"/>
    </source>
</evidence>
<protein>
    <recommendedName>
        <fullName evidence="2">histidine kinase</fullName>
        <ecNumber evidence="2">2.7.13.3</ecNumber>
    </recommendedName>
</protein>
<dbReference type="AlphaFoldDB" id="A0A2D2DW38"/>
<dbReference type="EC" id="2.7.13.3" evidence="2"/>
<dbReference type="Gene3D" id="1.10.287.130">
    <property type="match status" value="1"/>
</dbReference>
<evidence type="ECO:0000259" key="5">
    <source>
        <dbReference type="PROSITE" id="PS50109"/>
    </source>
</evidence>
<gene>
    <name evidence="8" type="ORF">CR152_29535</name>
</gene>
<feature type="domain" description="Histidine kinase" evidence="5">
    <location>
        <begin position="189"/>
        <end position="433"/>
    </location>
</feature>
<dbReference type="SMART" id="SM00387">
    <property type="entry name" value="HATPase_c"/>
    <property type="match status" value="1"/>
</dbReference>
<dbReference type="OrthoDB" id="224978at2"/>
<dbReference type="PROSITE" id="PS50113">
    <property type="entry name" value="PAC"/>
    <property type="match status" value="1"/>
</dbReference>
<dbReference type="PROSITE" id="PS50109">
    <property type="entry name" value="HIS_KIN"/>
    <property type="match status" value="1"/>
</dbReference>
<dbReference type="InterPro" id="IPR004358">
    <property type="entry name" value="Sig_transdc_His_kin-like_C"/>
</dbReference>
<dbReference type="Pfam" id="PF08447">
    <property type="entry name" value="PAS_3"/>
    <property type="match status" value="1"/>
</dbReference>
<dbReference type="RefSeq" id="WP_099882922.1">
    <property type="nucleotide sequence ID" value="NZ_CP024608.1"/>
</dbReference>
<dbReference type="SMART" id="SM00086">
    <property type="entry name" value="PAC"/>
    <property type="match status" value="1"/>
</dbReference>
<dbReference type="InterPro" id="IPR005467">
    <property type="entry name" value="His_kinase_dom"/>
</dbReference>
<dbReference type="InterPro" id="IPR000700">
    <property type="entry name" value="PAS-assoc_C"/>
</dbReference>
<name>A0A2D2DW38_9BURK</name>
<dbReference type="GO" id="GO:0000155">
    <property type="term" value="F:phosphorelay sensor kinase activity"/>
    <property type="evidence" value="ECO:0007669"/>
    <property type="project" value="InterPro"/>
</dbReference>
<evidence type="ECO:0000256" key="1">
    <source>
        <dbReference type="ARBA" id="ARBA00000085"/>
    </source>
</evidence>
<comment type="catalytic activity">
    <reaction evidence="1">
        <text>ATP + protein L-histidine = ADP + protein N-phospho-L-histidine.</text>
        <dbReference type="EC" id="2.7.13.3"/>
    </reaction>
</comment>
<evidence type="ECO:0000259" key="7">
    <source>
        <dbReference type="PROSITE" id="PS50113"/>
    </source>
</evidence>
<feature type="domain" description="PAC" evidence="7">
    <location>
        <begin position="103"/>
        <end position="155"/>
    </location>
</feature>
<feature type="domain" description="PAS" evidence="6">
    <location>
        <begin position="27"/>
        <end position="101"/>
    </location>
</feature>
<proteinExistence type="predicted"/>
<evidence type="ECO:0000259" key="6">
    <source>
        <dbReference type="PROSITE" id="PS50112"/>
    </source>
</evidence>
<dbReference type="InterPro" id="IPR001610">
    <property type="entry name" value="PAC"/>
</dbReference>
<dbReference type="PANTHER" id="PTHR43065:SF50">
    <property type="entry name" value="HISTIDINE KINASE"/>
    <property type="match status" value="1"/>
</dbReference>
<dbReference type="InterPro" id="IPR000014">
    <property type="entry name" value="PAS"/>
</dbReference>
<reference evidence="8" key="1">
    <citation type="submission" date="2017-10" db="EMBL/GenBank/DDBJ databases">
        <title>Massilia psychrophilum sp. nov., a novel purple-pigmented bacterium isolated from Tianshan glacier, Xinjiang Municipality, China.</title>
        <authorList>
            <person name="Wang H."/>
        </authorList>
    </citation>
    <scope>NUCLEOTIDE SEQUENCE [LARGE SCALE GENOMIC DNA]</scope>
    <source>
        <strain evidence="8">B2</strain>
    </source>
</reference>
<dbReference type="PANTHER" id="PTHR43065">
    <property type="entry name" value="SENSOR HISTIDINE KINASE"/>
    <property type="match status" value="1"/>
</dbReference>
<dbReference type="CDD" id="cd00130">
    <property type="entry name" value="PAS"/>
    <property type="match status" value="1"/>
</dbReference>
<sequence length="450" mass="48705">MQFEEFESFTSDTPPAARAPGADAASPLVRLQYLIDNTPAIIYCTVPSGDFKMTFVSNNAYNVLGYRPEDMVADPNFWFDHIHPDDAPAIFSSLALVFVEGQRAYEYRFRAADGGYLWMHDTLRLIRDEQGAPLEVIGALTDITIRKTMEEALYSKGQEQQLLIGRLQEAQNQLLQSEKMASIGQLAAGIAHEINNPVGFVNSNMSTLQKYVATLFGVVREYDAAIAAHSPPPALASAIAQIGKRADLAFLQDDATDLVRESMDGLKRVKDIVQALKDFSHVGETEWQVADLHHGLDSTLNIVSNEIKYKATVDKQYGQLPPVTCLASQLNQVFMNLLVNAGHAIKDKGVITIRTGAEEGWVWVAVSDTGCGIAQEHLNRIFEPFFTTKPVGSGTGLGLSLSYGIVNKHGGRIDVASTPGEGTTFTVRLPVVPPAAVSPGSEPGTAGAAA</sequence>
<dbReference type="InterPro" id="IPR036097">
    <property type="entry name" value="HisK_dim/P_sf"/>
</dbReference>
<evidence type="ECO:0000313" key="9">
    <source>
        <dbReference type="Proteomes" id="UP000229897"/>
    </source>
</evidence>
<dbReference type="InterPro" id="IPR035965">
    <property type="entry name" value="PAS-like_dom_sf"/>
</dbReference>
<dbReference type="InterPro" id="IPR003594">
    <property type="entry name" value="HATPase_dom"/>
</dbReference>
<dbReference type="InterPro" id="IPR003661">
    <property type="entry name" value="HisK_dim/P_dom"/>
</dbReference>
<dbReference type="NCBIfam" id="TIGR00229">
    <property type="entry name" value="sensory_box"/>
    <property type="match status" value="1"/>
</dbReference>
<dbReference type="PRINTS" id="PR00344">
    <property type="entry name" value="BCTRLSENSOR"/>
</dbReference>
<feature type="region of interest" description="Disordered" evidence="4">
    <location>
        <begin position="1"/>
        <end position="21"/>
    </location>
</feature>
<evidence type="ECO:0000256" key="2">
    <source>
        <dbReference type="ARBA" id="ARBA00012438"/>
    </source>
</evidence>
<keyword evidence="8" id="KW-0418">Kinase</keyword>
<dbReference type="InterPro" id="IPR013655">
    <property type="entry name" value="PAS_fold_3"/>
</dbReference>
<dbReference type="SUPFAM" id="SSF55785">
    <property type="entry name" value="PYP-like sensor domain (PAS domain)"/>
    <property type="match status" value="1"/>
</dbReference>
<dbReference type="KEGG" id="mass:CR152_29535"/>
<dbReference type="PROSITE" id="PS50112">
    <property type="entry name" value="PAS"/>
    <property type="match status" value="1"/>
</dbReference>
<dbReference type="Pfam" id="PF02518">
    <property type="entry name" value="HATPase_c"/>
    <property type="match status" value="1"/>
</dbReference>
<keyword evidence="8" id="KW-0808">Transferase</keyword>